<dbReference type="Gene3D" id="1.10.630.10">
    <property type="entry name" value="Cytochrome P450"/>
    <property type="match status" value="1"/>
</dbReference>
<evidence type="ECO:0000313" key="9">
    <source>
        <dbReference type="EMBL" id="KAJ3831839.1"/>
    </source>
</evidence>
<keyword evidence="4" id="KW-0349">Heme</keyword>
<dbReference type="PRINTS" id="PR00463">
    <property type="entry name" value="EP450I"/>
</dbReference>
<dbReference type="GO" id="GO:0016705">
    <property type="term" value="F:oxidoreductase activity, acting on paired donors, with incorporation or reduction of molecular oxygen"/>
    <property type="evidence" value="ECO:0007669"/>
    <property type="project" value="InterPro"/>
</dbReference>
<evidence type="ECO:0000256" key="1">
    <source>
        <dbReference type="ARBA" id="ARBA00001971"/>
    </source>
</evidence>
<comment type="similarity">
    <text evidence="3">Belongs to the cytochrome P450 family.</text>
</comment>
<reference evidence="9" key="1">
    <citation type="submission" date="2022-08" db="EMBL/GenBank/DDBJ databases">
        <authorList>
            <consortium name="DOE Joint Genome Institute"/>
            <person name="Min B."/>
            <person name="Riley R."/>
            <person name="Sierra-Patev S."/>
            <person name="Naranjo-Ortiz M."/>
            <person name="Looney B."/>
            <person name="Konkel Z."/>
            <person name="Slot J.C."/>
            <person name="Sakamoto Y."/>
            <person name="Steenwyk J.L."/>
            <person name="Rokas A."/>
            <person name="Carro J."/>
            <person name="Camarero S."/>
            <person name="Ferreira P."/>
            <person name="Molpeceres G."/>
            <person name="Ruiz-Duenas F.J."/>
            <person name="Serrano A."/>
            <person name="Henrissat B."/>
            <person name="Drula E."/>
            <person name="Hughes K.W."/>
            <person name="Mata J.L."/>
            <person name="Ishikawa N.K."/>
            <person name="Vargas-Isla R."/>
            <person name="Ushijima S."/>
            <person name="Smith C.A."/>
            <person name="Ahrendt S."/>
            <person name="Andreopoulos W."/>
            <person name="He G."/>
            <person name="Labutti K."/>
            <person name="Lipzen A."/>
            <person name="Ng V."/>
            <person name="Sandor L."/>
            <person name="Barry K."/>
            <person name="Martinez A.T."/>
            <person name="Xiao Y."/>
            <person name="Gibbons J.G."/>
            <person name="Terashima K."/>
            <person name="Hibbett D.S."/>
            <person name="Grigoriev I.V."/>
        </authorList>
    </citation>
    <scope>NUCLEOTIDE SEQUENCE</scope>
    <source>
        <strain evidence="9">TFB9207</strain>
    </source>
</reference>
<evidence type="ECO:0000313" key="10">
    <source>
        <dbReference type="Proteomes" id="UP001163846"/>
    </source>
</evidence>
<evidence type="ECO:0000256" key="3">
    <source>
        <dbReference type="ARBA" id="ARBA00010617"/>
    </source>
</evidence>
<dbReference type="Proteomes" id="UP001163846">
    <property type="component" value="Unassembled WGS sequence"/>
</dbReference>
<evidence type="ECO:0000256" key="5">
    <source>
        <dbReference type="ARBA" id="ARBA00022723"/>
    </source>
</evidence>
<dbReference type="GO" id="GO:0020037">
    <property type="term" value="F:heme binding"/>
    <property type="evidence" value="ECO:0007669"/>
    <property type="project" value="InterPro"/>
</dbReference>
<dbReference type="SUPFAM" id="SSF48264">
    <property type="entry name" value="Cytochrome P450"/>
    <property type="match status" value="1"/>
</dbReference>
<comment type="cofactor">
    <cofactor evidence="1">
        <name>heme</name>
        <dbReference type="ChEBI" id="CHEBI:30413"/>
    </cofactor>
</comment>
<accession>A0AA38U3T3</accession>
<dbReference type="InterPro" id="IPR036396">
    <property type="entry name" value="Cyt_P450_sf"/>
</dbReference>
<dbReference type="PANTHER" id="PTHR46300">
    <property type="entry name" value="P450, PUTATIVE (EUROFUNG)-RELATED-RELATED"/>
    <property type="match status" value="1"/>
</dbReference>
<comment type="caution">
    <text evidence="9">The sequence shown here is derived from an EMBL/GenBank/DDBJ whole genome shotgun (WGS) entry which is preliminary data.</text>
</comment>
<dbReference type="EMBL" id="MU807203">
    <property type="protein sequence ID" value="KAJ3831839.1"/>
    <property type="molecule type" value="Genomic_DNA"/>
</dbReference>
<name>A0AA38U3T3_9AGAR</name>
<proteinExistence type="inferred from homology"/>
<dbReference type="GO" id="GO:0004497">
    <property type="term" value="F:monooxygenase activity"/>
    <property type="evidence" value="ECO:0007669"/>
    <property type="project" value="UniProtKB-KW"/>
</dbReference>
<evidence type="ECO:0000256" key="7">
    <source>
        <dbReference type="ARBA" id="ARBA00023004"/>
    </source>
</evidence>
<dbReference type="GO" id="GO:0005506">
    <property type="term" value="F:iron ion binding"/>
    <property type="evidence" value="ECO:0007669"/>
    <property type="project" value="InterPro"/>
</dbReference>
<comment type="pathway">
    <text evidence="2">Secondary metabolite biosynthesis.</text>
</comment>
<dbReference type="PRINTS" id="PR00385">
    <property type="entry name" value="P450"/>
</dbReference>
<dbReference type="InterPro" id="IPR050364">
    <property type="entry name" value="Cytochrome_P450_fung"/>
</dbReference>
<sequence>MVQFPESQKKAQQELDRVVGKNRLPDFTDRDSLPYIGAILYETMRWQPIVPEGLSHVVTEENLYKGYRIPKNSTVIPNIWAMMHDEQTFEDPFTFNPDRYIRPADGQLDHNLLKTVAISFGFGRR</sequence>
<gene>
    <name evidence="9" type="ORF">F5878DRAFT_45987</name>
</gene>
<keyword evidence="6" id="KW-0560">Oxidoreductase</keyword>
<evidence type="ECO:0000256" key="8">
    <source>
        <dbReference type="ARBA" id="ARBA00023033"/>
    </source>
</evidence>
<keyword evidence="10" id="KW-1185">Reference proteome</keyword>
<evidence type="ECO:0000256" key="4">
    <source>
        <dbReference type="ARBA" id="ARBA00022617"/>
    </source>
</evidence>
<keyword evidence="7" id="KW-0408">Iron</keyword>
<dbReference type="PANTHER" id="PTHR46300:SF7">
    <property type="entry name" value="P450, PUTATIVE (EUROFUNG)-RELATED"/>
    <property type="match status" value="1"/>
</dbReference>
<evidence type="ECO:0000256" key="6">
    <source>
        <dbReference type="ARBA" id="ARBA00023002"/>
    </source>
</evidence>
<evidence type="ECO:0000256" key="2">
    <source>
        <dbReference type="ARBA" id="ARBA00005179"/>
    </source>
</evidence>
<dbReference type="Pfam" id="PF00067">
    <property type="entry name" value="p450"/>
    <property type="match status" value="1"/>
</dbReference>
<keyword evidence="5" id="KW-0479">Metal-binding</keyword>
<dbReference type="InterPro" id="IPR001128">
    <property type="entry name" value="Cyt_P450"/>
</dbReference>
<keyword evidence="8" id="KW-0503">Monooxygenase</keyword>
<organism evidence="9 10">
    <name type="scientific">Lentinula raphanica</name>
    <dbReference type="NCBI Taxonomy" id="153919"/>
    <lineage>
        <taxon>Eukaryota</taxon>
        <taxon>Fungi</taxon>
        <taxon>Dikarya</taxon>
        <taxon>Basidiomycota</taxon>
        <taxon>Agaricomycotina</taxon>
        <taxon>Agaricomycetes</taxon>
        <taxon>Agaricomycetidae</taxon>
        <taxon>Agaricales</taxon>
        <taxon>Marasmiineae</taxon>
        <taxon>Omphalotaceae</taxon>
        <taxon>Lentinula</taxon>
    </lineage>
</organism>
<protein>
    <submittedName>
        <fullName evidence="9">Cytochrome P450</fullName>
    </submittedName>
</protein>
<dbReference type="InterPro" id="IPR002401">
    <property type="entry name" value="Cyt_P450_E_grp-I"/>
</dbReference>
<dbReference type="AlphaFoldDB" id="A0AA38U3T3"/>